<dbReference type="PIRSF" id="PIRSF006078">
    <property type="entry name" value="GlxK"/>
    <property type="match status" value="1"/>
</dbReference>
<comment type="similarity">
    <text evidence="1">Belongs to the glycerate kinase type-1 family.</text>
</comment>
<proteinExistence type="inferred from homology"/>
<evidence type="ECO:0000313" key="2">
    <source>
        <dbReference type="EMBL" id="MDH6279610.1"/>
    </source>
</evidence>
<dbReference type="EMBL" id="JARXVC010000002">
    <property type="protein sequence ID" value="MDH6279610.1"/>
    <property type="molecule type" value="Genomic_DNA"/>
</dbReference>
<dbReference type="Pfam" id="PF02595">
    <property type="entry name" value="Gly_kinase"/>
    <property type="match status" value="2"/>
</dbReference>
<dbReference type="EC" id="2.7.1.165" evidence="2"/>
<dbReference type="InterPro" id="IPR018193">
    <property type="entry name" value="Glyc_kinase_flavodox-like_fold"/>
</dbReference>
<name>A0ABT6M5R0_9NOCA</name>
<reference evidence="2 3" key="1">
    <citation type="submission" date="2023-04" db="EMBL/GenBank/DDBJ databases">
        <title>Forest soil microbial communities from Buena Vista Peninsula, Colon Province, Panama.</title>
        <authorList>
            <person name="Bouskill N."/>
        </authorList>
    </citation>
    <scope>NUCLEOTIDE SEQUENCE [LARGE SCALE GENOMIC DNA]</scope>
    <source>
        <strain evidence="2 3">CFH S0262</strain>
    </source>
</reference>
<comment type="caution">
    <text evidence="2">The sequence shown here is derived from an EMBL/GenBank/DDBJ whole genome shotgun (WGS) entry which is preliminary data.</text>
</comment>
<protein>
    <submittedName>
        <fullName evidence="2">Glycerate kinase</fullName>
        <ecNumber evidence="2">2.7.1.165</ecNumber>
    </submittedName>
</protein>
<keyword evidence="1 2" id="KW-0418">Kinase</keyword>
<dbReference type="SUPFAM" id="SSF110738">
    <property type="entry name" value="Glycerate kinase I"/>
    <property type="match status" value="1"/>
</dbReference>
<dbReference type="InterPro" id="IPR004381">
    <property type="entry name" value="Glycerate_kinase"/>
</dbReference>
<gene>
    <name evidence="2" type="ORF">M2280_000819</name>
</gene>
<dbReference type="Gene3D" id="3.90.1510.10">
    <property type="entry name" value="Glycerate kinase, domain 2"/>
    <property type="match status" value="2"/>
</dbReference>
<dbReference type="GO" id="GO:0043798">
    <property type="term" value="F:glycerate 2-kinase activity"/>
    <property type="evidence" value="ECO:0007669"/>
    <property type="project" value="UniProtKB-EC"/>
</dbReference>
<sequence length="362" mass="35613">MRVLIAPDSFGETLTAVEAAAAMAAGWSAARPDDDIVLAPQSDGGPGFVDVISGTVGGLRTTRVEGPRGSATDARWVLADGVAYVESAQAVGLGLLGGPPSPETALGAHSRGVGQLVAAAVDAGARRIVVGLGGSCCTDGGRGMVAALGGLDRARSRLDGIDLVAATDVEHPLLGEHGAARIFGPQKGADDAAIAVLEQRNAAWAAELQAACGRDVADLDGAGAAGGLGAALLALGAVRESGASVVARCTDQAAQVAAADIVVTGEGKFDHQSLRGKLVTALAGVAADAGVPTVVIAGQVAVDREAVRAAGIVAAFSVADFAGSVDRAMAEAASRLEALTSCVAGGWRGASGFALDGPTREE</sequence>
<dbReference type="Proteomes" id="UP001160334">
    <property type="component" value="Unassembled WGS sequence"/>
</dbReference>
<evidence type="ECO:0000256" key="1">
    <source>
        <dbReference type="PIRNR" id="PIRNR006078"/>
    </source>
</evidence>
<evidence type="ECO:0000313" key="3">
    <source>
        <dbReference type="Proteomes" id="UP001160334"/>
    </source>
</evidence>
<dbReference type="RefSeq" id="WP_280759004.1">
    <property type="nucleotide sequence ID" value="NZ_JARXVC010000002.1"/>
</dbReference>
<organism evidence="2 3">
    <name type="scientific">Prescottella agglutinans</name>
    <dbReference type="NCBI Taxonomy" id="1644129"/>
    <lineage>
        <taxon>Bacteria</taxon>
        <taxon>Bacillati</taxon>
        <taxon>Actinomycetota</taxon>
        <taxon>Actinomycetes</taxon>
        <taxon>Mycobacteriales</taxon>
        <taxon>Nocardiaceae</taxon>
        <taxon>Prescottella</taxon>
    </lineage>
</organism>
<accession>A0ABT6M5R0</accession>
<dbReference type="PANTHER" id="PTHR21599">
    <property type="entry name" value="GLYCERATE KINASE"/>
    <property type="match status" value="1"/>
</dbReference>
<dbReference type="PANTHER" id="PTHR21599:SF0">
    <property type="entry name" value="GLYCERATE KINASE"/>
    <property type="match status" value="1"/>
</dbReference>
<keyword evidence="1 2" id="KW-0808">Transferase</keyword>
<keyword evidence="3" id="KW-1185">Reference proteome</keyword>
<dbReference type="InterPro" id="IPR036129">
    <property type="entry name" value="Glycerate_kinase_sf"/>
</dbReference>